<evidence type="ECO:0000313" key="3">
    <source>
        <dbReference type="EMBL" id="NPU69011.1"/>
    </source>
</evidence>
<dbReference type="SMART" id="SM00248">
    <property type="entry name" value="ANK"/>
    <property type="match status" value="4"/>
</dbReference>
<dbReference type="Pfam" id="PF00023">
    <property type="entry name" value="Ank"/>
    <property type="match status" value="1"/>
</dbReference>
<organism evidence="3 4">
    <name type="scientific">Bradyrhizobium aeschynomenes</name>
    <dbReference type="NCBI Taxonomy" id="2734909"/>
    <lineage>
        <taxon>Bacteria</taxon>
        <taxon>Pseudomonadati</taxon>
        <taxon>Pseudomonadota</taxon>
        <taxon>Alphaproteobacteria</taxon>
        <taxon>Hyphomicrobiales</taxon>
        <taxon>Nitrobacteraceae</taxon>
        <taxon>Bradyrhizobium</taxon>
    </lineage>
</organism>
<dbReference type="Gene3D" id="3.40.250.10">
    <property type="entry name" value="Rhodanese-like domain"/>
    <property type="match status" value="1"/>
</dbReference>
<feature type="repeat" description="ANK" evidence="1">
    <location>
        <begin position="169"/>
        <end position="201"/>
    </location>
</feature>
<keyword evidence="4" id="KW-1185">Reference proteome</keyword>
<sequence length="268" mass="28534">MRPRVPFQRIDIGQAAELLQRDDVLRFDVRDQAAFAAGHLAGAQHLTQRNLSELIAGTTRRTPILIYCYHGHASQEYAQTFSDFGFTEVYSLDGGYEAWRQHRPARSGAAQVGPSLAAWLSAQGFPADDVDAIIANRTTPLMKAAHLGNVAVIRELLAAGADISARNADGNNALWLACVGRHLDAIDALVEAGIDVDNSNDNGATALMYASSSGRADVVAHLLAKGANISTETLDGFSALDMAASLECLTLLRNAARAAKAPTAEVRP</sequence>
<dbReference type="InterPro" id="IPR036873">
    <property type="entry name" value="Rhodanese-like_dom_sf"/>
</dbReference>
<dbReference type="InterPro" id="IPR001763">
    <property type="entry name" value="Rhodanese-like_dom"/>
</dbReference>
<feature type="repeat" description="ANK" evidence="1">
    <location>
        <begin position="136"/>
        <end position="168"/>
    </location>
</feature>
<dbReference type="PANTHER" id="PTHR24183:SF1">
    <property type="entry name" value="FIBRONECTIN TYPE 3 AND ANKYRIN REPEAT DOMAINS PROTEIN 1"/>
    <property type="match status" value="1"/>
</dbReference>
<dbReference type="PROSITE" id="PS50206">
    <property type="entry name" value="RHODANESE_3"/>
    <property type="match status" value="1"/>
</dbReference>
<dbReference type="InterPro" id="IPR002110">
    <property type="entry name" value="Ankyrin_rpt"/>
</dbReference>
<evidence type="ECO:0000259" key="2">
    <source>
        <dbReference type="PROSITE" id="PS50206"/>
    </source>
</evidence>
<name>A0ABX2CLH4_9BRAD</name>
<evidence type="ECO:0000313" key="4">
    <source>
        <dbReference type="Proteomes" id="UP000886476"/>
    </source>
</evidence>
<dbReference type="PROSITE" id="PS50088">
    <property type="entry name" value="ANK_REPEAT"/>
    <property type="match status" value="3"/>
</dbReference>
<dbReference type="SMART" id="SM00450">
    <property type="entry name" value="RHOD"/>
    <property type="match status" value="1"/>
</dbReference>
<dbReference type="PROSITE" id="PS50297">
    <property type="entry name" value="ANK_REP_REGION"/>
    <property type="match status" value="2"/>
</dbReference>
<dbReference type="Proteomes" id="UP000886476">
    <property type="component" value="Unassembled WGS sequence"/>
</dbReference>
<dbReference type="PANTHER" id="PTHR24183">
    <property type="entry name" value="FIBRONECTIN TYPE 3 AND ANKYRIN REPEAT DOMAINS PROTEIN 1"/>
    <property type="match status" value="1"/>
</dbReference>
<feature type="domain" description="Rhodanese" evidence="2">
    <location>
        <begin position="20"/>
        <end position="108"/>
    </location>
</feature>
<dbReference type="EMBL" id="JABFDN010000014">
    <property type="protein sequence ID" value="NPU69011.1"/>
    <property type="molecule type" value="Genomic_DNA"/>
</dbReference>
<evidence type="ECO:0000256" key="1">
    <source>
        <dbReference type="PROSITE-ProRule" id="PRU00023"/>
    </source>
</evidence>
<gene>
    <name evidence="3" type="ORF">HL667_28690</name>
</gene>
<dbReference type="InterPro" id="IPR036770">
    <property type="entry name" value="Ankyrin_rpt-contain_sf"/>
</dbReference>
<feature type="repeat" description="ANK" evidence="1">
    <location>
        <begin position="202"/>
        <end position="234"/>
    </location>
</feature>
<dbReference type="CDD" id="cd01444">
    <property type="entry name" value="GlpE_ST"/>
    <property type="match status" value="1"/>
</dbReference>
<reference evidence="3" key="1">
    <citation type="submission" date="2020-05" db="EMBL/GenBank/DDBJ databases">
        <title>Nod-independent and nitrogen-fixing Bradyrhizobium aeschynomene sp. nov. isolated from nodules of Aeschynomene indica.</title>
        <authorList>
            <person name="Zhang Z."/>
        </authorList>
    </citation>
    <scope>NUCLEOTIDE SEQUENCE</scope>
    <source>
        <strain evidence="3">83012</strain>
    </source>
</reference>
<protein>
    <recommendedName>
        <fullName evidence="2">Rhodanese domain-containing protein</fullName>
    </recommendedName>
</protein>
<dbReference type="SUPFAM" id="SSF48403">
    <property type="entry name" value="Ankyrin repeat"/>
    <property type="match status" value="1"/>
</dbReference>
<dbReference type="Gene3D" id="1.25.40.20">
    <property type="entry name" value="Ankyrin repeat-containing domain"/>
    <property type="match status" value="1"/>
</dbReference>
<proteinExistence type="predicted"/>
<dbReference type="Pfam" id="PF12796">
    <property type="entry name" value="Ank_2"/>
    <property type="match status" value="1"/>
</dbReference>
<dbReference type="Pfam" id="PF00581">
    <property type="entry name" value="Rhodanese"/>
    <property type="match status" value="1"/>
</dbReference>
<dbReference type="InterPro" id="IPR023695">
    <property type="entry name" value="Thiosulf_sulfurTrfase"/>
</dbReference>
<keyword evidence="1" id="KW-0040">ANK repeat</keyword>
<accession>A0ABX2CLH4</accession>
<comment type="caution">
    <text evidence="3">The sequence shown here is derived from an EMBL/GenBank/DDBJ whole genome shotgun (WGS) entry which is preliminary data.</text>
</comment>